<name>A0A0W8FAU5_9ZZZZ</name>
<evidence type="ECO:0000313" key="1">
    <source>
        <dbReference type="EMBL" id="KUG17902.1"/>
    </source>
</evidence>
<comment type="caution">
    <text evidence="1">The sequence shown here is derived from an EMBL/GenBank/DDBJ whole genome shotgun (WGS) entry which is preliminary data.</text>
</comment>
<accession>A0A0W8FAU5</accession>
<dbReference type="EMBL" id="LNQE01001415">
    <property type="protein sequence ID" value="KUG17902.1"/>
    <property type="molecule type" value="Genomic_DNA"/>
</dbReference>
<sequence>MQFAEWTYPLRKFDDIYYTIERIVYGKGELKGFTTEDIYNNLRDKRFFNDVQDLNRYLLENGRKYKIRKIDDTWERYY</sequence>
<dbReference type="AlphaFoldDB" id="A0A0W8FAU5"/>
<protein>
    <submittedName>
        <fullName evidence="1">Uncharacterized protein</fullName>
    </submittedName>
</protein>
<gene>
    <name evidence="1" type="ORF">ASZ90_012400</name>
</gene>
<proteinExistence type="predicted"/>
<reference evidence="1" key="1">
    <citation type="journal article" date="2015" name="Proc. Natl. Acad. Sci. U.S.A.">
        <title>Networks of energetic and metabolic interactions define dynamics in microbial communities.</title>
        <authorList>
            <person name="Embree M."/>
            <person name="Liu J.K."/>
            <person name="Al-Bassam M.M."/>
            <person name="Zengler K."/>
        </authorList>
    </citation>
    <scope>NUCLEOTIDE SEQUENCE</scope>
</reference>
<organism evidence="1">
    <name type="scientific">hydrocarbon metagenome</name>
    <dbReference type="NCBI Taxonomy" id="938273"/>
    <lineage>
        <taxon>unclassified sequences</taxon>
        <taxon>metagenomes</taxon>
        <taxon>ecological metagenomes</taxon>
    </lineage>
</organism>